<feature type="chain" id="PRO_5009514486" description="Alpha-galactosidase NEW3 domain-containing protein" evidence="1">
    <location>
        <begin position="21"/>
        <end position="284"/>
    </location>
</feature>
<protein>
    <recommendedName>
        <fullName evidence="4">Alpha-galactosidase NEW3 domain-containing protein</fullName>
    </recommendedName>
</protein>
<feature type="signal peptide" evidence="1">
    <location>
        <begin position="1"/>
        <end position="20"/>
    </location>
</feature>
<proteinExistence type="predicted"/>
<comment type="caution">
    <text evidence="2">The sequence shown here is derived from an EMBL/GenBank/DDBJ whole genome shotgun (WGS) entry which is preliminary data.</text>
</comment>
<sequence>MVRKIIIFGALIALATCAVASGIRVSPGAFCAQNIDIGRDLDLGVDLTIDNNSDSRQSFCVSPIKPSQAKASWLKGYSEIPDPNWLYFSDSRIEVEPRSSGRVRMKLKIPNDKKYLNQRWIVFVNIANEIKKGEMLGVSIKPNYMFETRSDKINVRPAGIIGFNPSNINVAASPGKSQTVSFTLFNNDKKNHSFKIVSFLPSAASSNQEINLSPGYEWSESKEWLKPLNNTVKIGAGQKKEIGLKITIPGHIVTSTKGWESLVFIESDSGECGFIRVLVDKKIG</sequence>
<dbReference type="AlphaFoldDB" id="A0A1F4T4F6"/>
<accession>A0A1F4T4F6</accession>
<reference evidence="2 3" key="1">
    <citation type="journal article" date="2016" name="Nat. Commun.">
        <title>Thousands of microbial genomes shed light on interconnected biogeochemical processes in an aquifer system.</title>
        <authorList>
            <person name="Anantharaman K."/>
            <person name="Brown C.T."/>
            <person name="Hug L.A."/>
            <person name="Sharon I."/>
            <person name="Castelle C.J."/>
            <person name="Probst A.J."/>
            <person name="Thomas B.C."/>
            <person name="Singh A."/>
            <person name="Wilkins M.J."/>
            <person name="Karaoz U."/>
            <person name="Brodie E.L."/>
            <person name="Williams K.H."/>
            <person name="Hubbard S.S."/>
            <person name="Banfield J.F."/>
        </authorList>
    </citation>
    <scope>NUCLEOTIDE SEQUENCE [LARGE SCALE GENOMIC DNA]</scope>
</reference>
<organism evidence="2 3">
    <name type="scientific">candidate division WOR-1 bacterium RIFOXYC12_FULL_54_18</name>
    <dbReference type="NCBI Taxonomy" id="1802584"/>
    <lineage>
        <taxon>Bacteria</taxon>
        <taxon>Bacillati</taxon>
        <taxon>Saganbacteria</taxon>
    </lineage>
</organism>
<name>A0A1F4T4F6_UNCSA</name>
<evidence type="ECO:0000313" key="2">
    <source>
        <dbReference type="EMBL" id="OGC27675.1"/>
    </source>
</evidence>
<keyword evidence="1" id="KW-0732">Signal</keyword>
<evidence type="ECO:0000313" key="3">
    <source>
        <dbReference type="Proteomes" id="UP000178602"/>
    </source>
</evidence>
<evidence type="ECO:0000256" key="1">
    <source>
        <dbReference type="SAM" id="SignalP"/>
    </source>
</evidence>
<gene>
    <name evidence="2" type="ORF">A3K49_01495</name>
</gene>
<dbReference type="Proteomes" id="UP000178602">
    <property type="component" value="Unassembled WGS sequence"/>
</dbReference>
<dbReference type="EMBL" id="MEUG01000001">
    <property type="protein sequence ID" value="OGC27675.1"/>
    <property type="molecule type" value="Genomic_DNA"/>
</dbReference>
<evidence type="ECO:0008006" key="4">
    <source>
        <dbReference type="Google" id="ProtNLM"/>
    </source>
</evidence>